<organism evidence="1 2">
    <name type="scientific">Hymenobacter lucidus</name>
    <dbReference type="NCBI Taxonomy" id="2880930"/>
    <lineage>
        <taxon>Bacteria</taxon>
        <taxon>Pseudomonadati</taxon>
        <taxon>Bacteroidota</taxon>
        <taxon>Cytophagia</taxon>
        <taxon>Cytophagales</taxon>
        <taxon>Hymenobacteraceae</taxon>
        <taxon>Hymenobacter</taxon>
    </lineage>
</organism>
<sequence>MALRILQELPYLTIYYDYNNEWLYAFWYGAIGFEQALEGGEAVLRSVQTEKCHKLLNDNSEVTDMWLETPEWREMNMFPRLHAAGLRYVAWVYSANLYSRFSADRALAALAQPVALAFEDLDMAKNWLRVV</sequence>
<comment type="caution">
    <text evidence="1">The sequence shown here is derived from an EMBL/GenBank/DDBJ whole genome shotgun (WGS) entry which is preliminary data.</text>
</comment>
<proteinExistence type="predicted"/>
<dbReference type="RefSeq" id="WP_226171469.1">
    <property type="nucleotide sequence ID" value="NZ_JAJADR010000001.1"/>
</dbReference>
<protein>
    <recommendedName>
        <fullName evidence="3">STAS/SEC14 domain-containing protein</fullName>
    </recommendedName>
</protein>
<dbReference type="Proteomes" id="UP001165296">
    <property type="component" value="Unassembled WGS sequence"/>
</dbReference>
<evidence type="ECO:0008006" key="3">
    <source>
        <dbReference type="Google" id="ProtNLM"/>
    </source>
</evidence>
<evidence type="ECO:0000313" key="1">
    <source>
        <dbReference type="EMBL" id="MCB2406835.1"/>
    </source>
</evidence>
<gene>
    <name evidence="1" type="ORF">LGH74_02495</name>
</gene>
<keyword evidence="2" id="KW-1185">Reference proteome</keyword>
<evidence type="ECO:0000313" key="2">
    <source>
        <dbReference type="Proteomes" id="UP001165296"/>
    </source>
</evidence>
<name>A0ABS8AKV6_9BACT</name>
<dbReference type="EMBL" id="JAJADR010000001">
    <property type="protein sequence ID" value="MCB2406835.1"/>
    <property type="molecule type" value="Genomic_DNA"/>
</dbReference>
<accession>A0ABS8AKV6</accession>
<reference evidence="1" key="1">
    <citation type="submission" date="2021-10" db="EMBL/GenBank/DDBJ databases">
        <authorList>
            <person name="Dean J.D."/>
            <person name="Kim M.K."/>
            <person name="Newey C.N."/>
            <person name="Stoker T.S."/>
            <person name="Thompson D.W."/>
            <person name="Grose J.H."/>
        </authorList>
    </citation>
    <scope>NUCLEOTIDE SEQUENCE</scope>
    <source>
        <strain evidence="1">BT178</strain>
    </source>
</reference>